<dbReference type="EMBL" id="CP123872">
    <property type="protein sequence ID" value="WND03308.1"/>
    <property type="molecule type" value="Genomic_DNA"/>
</dbReference>
<dbReference type="KEGG" id="tmk:QGN29_02855"/>
<gene>
    <name evidence="1" type="ORF">QGN29_02855</name>
</gene>
<sequence>MGFASLNSTLISRCSRTAHHPSDPRETVKAPQSVAEAVTDLFALPYTQKDMKKVTVRIDERLLAAFKIQAILRGQSQQSLFREAIERQLLSTDWLKK</sequence>
<evidence type="ECO:0000313" key="2">
    <source>
        <dbReference type="Proteomes" id="UP001268683"/>
    </source>
</evidence>
<accession>A0AA52HB60</accession>
<dbReference type="RefSeq" id="WP_310799161.1">
    <property type="nucleotide sequence ID" value="NZ_CP123872.1"/>
</dbReference>
<reference evidence="1" key="1">
    <citation type="submission" date="2023-04" db="EMBL/GenBank/DDBJ databases">
        <title>Complete genome sequence of Temperatibacter marinus.</title>
        <authorList>
            <person name="Rong J.-C."/>
            <person name="Yi M.-L."/>
            <person name="Zhao Q."/>
        </authorList>
    </citation>
    <scope>NUCLEOTIDE SEQUENCE</scope>
    <source>
        <strain evidence="1">NBRC 110045</strain>
    </source>
</reference>
<protein>
    <submittedName>
        <fullName evidence="1">Uncharacterized protein</fullName>
    </submittedName>
</protein>
<evidence type="ECO:0000313" key="1">
    <source>
        <dbReference type="EMBL" id="WND03308.1"/>
    </source>
</evidence>
<dbReference type="AlphaFoldDB" id="A0AA52HB60"/>
<dbReference type="GO" id="GO:0006355">
    <property type="term" value="P:regulation of DNA-templated transcription"/>
    <property type="evidence" value="ECO:0007669"/>
    <property type="project" value="InterPro"/>
</dbReference>
<dbReference type="Proteomes" id="UP001268683">
    <property type="component" value="Chromosome"/>
</dbReference>
<dbReference type="InterPro" id="IPR010985">
    <property type="entry name" value="Ribbon_hlx_hlx"/>
</dbReference>
<dbReference type="PROSITE" id="PS50096">
    <property type="entry name" value="IQ"/>
    <property type="match status" value="1"/>
</dbReference>
<keyword evidence="2" id="KW-1185">Reference proteome</keyword>
<dbReference type="SUPFAM" id="SSF47598">
    <property type="entry name" value="Ribbon-helix-helix"/>
    <property type="match status" value="1"/>
</dbReference>
<proteinExistence type="predicted"/>
<name>A0AA52HB60_9PROT</name>
<dbReference type="InterPro" id="IPR013321">
    <property type="entry name" value="Arc_rbn_hlx_hlx"/>
</dbReference>
<dbReference type="CDD" id="cd21631">
    <property type="entry name" value="RHH_CopG_NikR-like"/>
    <property type="match status" value="1"/>
</dbReference>
<dbReference type="Gene3D" id="1.10.1220.10">
    <property type="entry name" value="Met repressor-like"/>
    <property type="match status" value="1"/>
</dbReference>
<organism evidence="1 2">
    <name type="scientific">Temperatibacter marinus</name>
    <dbReference type="NCBI Taxonomy" id="1456591"/>
    <lineage>
        <taxon>Bacteria</taxon>
        <taxon>Pseudomonadati</taxon>
        <taxon>Pseudomonadota</taxon>
        <taxon>Alphaproteobacteria</taxon>
        <taxon>Kordiimonadales</taxon>
        <taxon>Temperatibacteraceae</taxon>
        <taxon>Temperatibacter</taxon>
    </lineage>
</organism>